<dbReference type="OrthoDB" id="5118203at2"/>
<gene>
    <name evidence="2" type="ORF">FGD71_033335</name>
</gene>
<dbReference type="NCBIfam" id="TIGR03083">
    <property type="entry name" value="maleylpyruvate isomerase family mycothiol-dependent enzyme"/>
    <property type="match status" value="1"/>
</dbReference>
<reference evidence="2 3" key="1">
    <citation type="submission" date="2019-06" db="EMBL/GenBank/DDBJ databases">
        <title>Streptomyces sporangiiformans sp. nov., a novel actinomycete isolated from soil in Mount Song.</title>
        <authorList>
            <person name="Han L."/>
        </authorList>
    </citation>
    <scope>NUCLEOTIDE SEQUENCE [LARGE SCALE GENOMIC DNA]</scope>
    <source>
        <strain evidence="2 3">NEAU-SSA 1</strain>
    </source>
</reference>
<keyword evidence="2" id="KW-0413">Isomerase</keyword>
<dbReference type="EMBL" id="VCHX02000180">
    <property type="protein sequence ID" value="TPQ18154.1"/>
    <property type="molecule type" value="Genomic_DNA"/>
</dbReference>
<comment type="caution">
    <text evidence="2">The sequence shown here is derived from an EMBL/GenBank/DDBJ whole genome shotgun (WGS) entry which is preliminary data.</text>
</comment>
<dbReference type="SUPFAM" id="SSF55718">
    <property type="entry name" value="SCP-like"/>
    <property type="match status" value="1"/>
</dbReference>
<keyword evidence="3" id="KW-1185">Reference proteome</keyword>
<accession>A0A505D384</accession>
<dbReference type="RefSeq" id="WP_119104298.1">
    <property type="nucleotide sequence ID" value="NZ_QXMJ01000180.1"/>
</dbReference>
<evidence type="ECO:0000313" key="2">
    <source>
        <dbReference type="EMBL" id="TPQ18154.1"/>
    </source>
</evidence>
<dbReference type="InterPro" id="IPR017517">
    <property type="entry name" value="Maleyloyr_isom"/>
</dbReference>
<dbReference type="Gene3D" id="1.20.120.450">
    <property type="entry name" value="dinb family like domain"/>
    <property type="match status" value="1"/>
</dbReference>
<dbReference type="SUPFAM" id="SSF109854">
    <property type="entry name" value="DinB/YfiT-like putative metalloenzymes"/>
    <property type="match status" value="1"/>
</dbReference>
<feature type="domain" description="Mycothiol-dependent maleylpyruvate isomerase metal-binding" evidence="1">
    <location>
        <begin position="21"/>
        <end position="147"/>
    </location>
</feature>
<dbReference type="GO" id="GO:0046872">
    <property type="term" value="F:metal ion binding"/>
    <property type="evidence" value="ECO:0007669"/>
    <property type="project" value="InterPro"/>
</dbReference>
<name>A0A505D384_9ACTN</name>
<sequence length="214" mass="22821">MRDLRTTLAWVVEGTALCRLAIDGLDATSYGAPSLLPGWTRGHVVAHLAGNAEAIGNLLHWARTGEPTPMYSSPEQRGAVIESGAALPGDRLTAWFEQSAQTLAESMAALTEQQWKAEVVTAQGRTVPASETPWMRGREVMVHAVDLGTGVRFADLPKEFLAELRDDILAKRGRDGVPAVHGSPAEVTAYLAGRPFTGVTTSDGALAEPLAPWL</sequence>
<evidence type="ECO:0000259" key="1">
    <source>
        <dbReference type="Pfam" id="PF11716"/>
    </source>
</evidence>
<dbReference type="AlphaFoldDB" id="A0A505D384"/>
<dbReference type="InterPro" id="IPR034660">
    <property type="entry name" value="DinB/YfiT-like"/>
</dbReference>
<protein>
    <submittedName>
        <fullName evidence="2">Maleylpyruvate isomerase family mycothiol-dependent enzyme</fullName>
    </submittedName>
</protein>
<dbReference type="InterPro" id="IPR024344">
    <property type="entry name" value="MDMPI_metal-binding"/>
</dbReference>
<keyword evidence="2" id="KW-0670">Pyruvate</keyword>
<dbReference type="Proteomes" id="UP000317378">
    <property type="component" value="Unassembled WGS sequence"/>
</dbReference>
<evidence type="ECO:0000313" key="3">
    <source>
        <dbReference type="Proteomes" id="UP000317378"/>
    </source>
</evidence>
<organism evidence="2 3">
    <name type="scientific">Streptomyces sporangiiformans</name>
    <dbReference type="NCBI Taxonomy" id="2315329"/>
    <lineage>
        <taxon>Bacteria</taxon>
        <taxon>Bacillati</taxon>
        <taxon>Actinomycetota</taxon>
        <taxon>Actinomycetes</taxon>
        <taxon>Kitasatosporales</taxon>
        <taxon>Streptomycetaceae</taxon>
        <taxon>Streptomyces</taxon>
    </lineage>
</organism>
<dbReference type="InterPro" id="IPR036527">
    <property type="entry name" value="SCP2_sterol-bd_dom_sf"/>
</dbReference>
<dbReference type="Pfam" id="PF11716">
    <property type="entry name" value="MDMPI_N"/>
    <property type="match status" value="1"/>
</dbReference>
<dbReference type="GO" id="GO:0016853">
    <property type="term" value="F:isomerase activity"/>
    <property type="evidence" value="ECO:0007669"/>
    <property type="project" value="UniProtKB-KW"/>
</dbReference>
<proteinExistence type="predicted"/>